<reference evidence="1" key="1">
    <citation type="submission" date="2023-06" db="EMBL/GenBank/DDBJ databases">
        <authorList>
            <consortium name="Lawrence Berkeley National Laboratory"/>
            <person name="Ahrendt S."/>
            <person name="Sahu N."/>
            <person name="Indic B."/>
            <person name="Wong-Bajracharya J."/>
            <person name="Merenyi Z."/>
            <person name="Ke H.-M."/>
            <person name="Monk M."/>
            <person name="Kocsube S."/>
            <person name="Drula E."/>
            <person name="Lipzen A."/>
            <person name="Balint B."/>
            <person name="Henrissat B."/>
            <person name="Andreopoulos B."/>
            <person name="Martin F.M."/>
            <person name="Harder C.B."/>
            <person name="Rigling D."/>
            <person name="Ford K.L."/>
            <person name="Foster G.D."/>
            <person name="Pangilinan J."/>
            <person name="Papanicolaou A."/>
            <person name="Barry K."/>
            <person name="LaButti K."/>
            <person name="Viragh M."/>
            <person name="Koriabine M."/>
            <person name="Yan M."/>
            <person name="Riley R."/>
            <person name="Champramary S."/>
            <person name="Plett K.L."/>
            <person name="Tsai I.J."/>
            <person name="Slot J."/>
            <person name="Sipos G."/>
            <person name="Plett J."/>
            <person name="Nagy L.G."/>
            <person name="Grigoriev I.V."/>
        </authorList>
    </citation>
    <scope>NUCLEOTIDE SEQUENCE</scope>
    <source>
        <strain evidence="1">ICMP 16352</strain>
    </source>
</reference>
<comment type="caution">
    <text evidence="1">The sequence shown here is derived from an EMBL/GenBank/DDBJ whole genome shotgun (WGS) entry which is preliminary data.</text>
</comment>
<accession>A0AA39T6D3</accession>
<dbReference type="AlphaFoldDB" id="A0AA39T6D3"/>
<protein>
    <submittedName>
        <fullName evidence="1">Uncharacterized protein</fullName>
    </submittedName>
</protein>
<gene>
    <name evidence="1" type="ORF">IW261DRAFT_1426486</name>
</gene>
<keyword evidence="2" id="KW-1185">Reference proteome</keyword>
<proteinExistence type="predicted"/>
<sequence>MSLLPGCGFFPADEDYLPYERDVVATSDEKSTCSNFNAIEVQNKLKFHGCVVTGVIAVECEKYFWRVVLTYDIACQYHVKLCKHFVDNFIDLADIINIILCLVLKMHLDGHIEKCKYKFSLNYVKGMGRSHGEGIEASWAETKQLGGSTRQMNHGHCHNKLNDFHNYWNWVKAENMMSGRGSMRHASTILASETNKTQWSSPYRLMLQKLPMQADILSSFTRHETNVAMDKAAKQAHKKESEMIHLIDVGIKPQSRQHRNELKRIAMKKDIPGDDIKNMCKTLTSDIKKFCKWQIKLLSLLETVEFAPTDNAEDDILLLPSDFDIDNHKTYKLEALIKMEYKLREGQANDAIAMLCAGIIYGMVLTDSRRKHSWGVTMNL</sequence>
<dbReference type="InterPro" id="IPR040521">
    <property type="entry name" value="KDZ"/>
</dbReference>
<evidence type="ECO:0000313" key="1">
    <source>
        <dbReference type="EMBL" id="KAK0467546.1"/>
    </source>
</evidence>
<dbReference type="EMBL" id="JAUEPR010000074">
    <property type="protein sequence ID" value="KAK0467546.1"/>
    <property type="molecule type" value="Genomic_DNA"/>
</dbReference>
<dbReference type="Pfam" id="PF18758">
    <property type="entry name" value="KDZ"/>
    <property type="match status" value="1"/>
</dbReference>
<organism evidence="1 2">
    <name type="scientific">Armillaria novae-zelandiae</name>
    <dbReference type="NCBI Taxonomy" id="153914"/>
    <lineage>
        <taxon>Eukaryota</taxon>
        <taxon>Fungi</taxon>
        <taxon>Dikarya</taxon>
        <taxon>Basidiomycota</taxon>
        <taxon>Agaricomycotina</taxon>
        <taxon>Agaricomycetes</taxon>
        <taxon>Agaricomycetidae</taxon>
        <taxon>Agaricales</taxon>
        <taxon>Marasmiineae</taxon>
        <taxon>Physalacriaceae</taxon>
        <taxon>Armillaria</taxon>
    </lineage>
</organism>
<dbReference type="Proteomes" id="UP001175227">
    <property type="component" value="Unassembled WGS sequence"/>
</dbReference>
<name>A0AA39T6D3_9AGAR</name>
<evidence type="ECO:0000313" key="2">
    <source>
        <dbReference type="Proteomes" id="UP001175227"/>
    </source>
</evidence>